<evidence type="ECO:0000313" key="10">
    <source>
        <dbReference type="EMBL" id="WAM32271.1"/>
    </source>
</evidence>
<dbReference type="InterPro" id="IPR015955">
    <property type="entry name" value="Lactate_DH/Glyco_Ohase_4_C"/>
</dbReference>
<keyword evidence="7" id="KW-0021">Allosteric enzyme</keyword>
<dbReference type="NCBIfam" id="NF000824">
    <property type="entry name" value="PRK00066.1"/>
    <property type="match status" value="1"/>
</dbReference>
<comment type="similarity">
    <text evidence="2 7">Belongs to the LDH/MDH superfamily. LDH family.</text>
</comment>
<evidence type="ECO:0000259" key="9">
    <source>
        <dbReference type="Pfam" id="PF02866"/>
    </source>
</evidence>
<evidence type="ECO:0000256" key="1">
    <source>
        <dbReference type="ARBA" id="ARBA00004843"/>
    </source>
</evidence>
<feature type="binding site" evidence="7">
    <location>
        <position position="90"/>
    </location>
    <ligand>
        <name>substrate</name>
    </ligand>
</feature>
<accession>A0ABY7BL30</accession>
<evidence type="ECO:0000256" key="3">
    <source>
        <dbReference type="ARBA" id="ARBA00012967"/>
    </source>
</evidence>
<feature type="binding site" evidence="7">
    <location>
        <begin position="87"/>
        <end position="88"/>
    </location>
    <ligand>
        <name>NAD(+)</name>
        <dbReference type="ChEBI" id="CHEBI:57540"/>
    </ligand>
</feature>
<feature type="binding site" evidence="7">
    <location>
        <position position="109"/>
    </location>
    <ligand>
        <name>NAD(+)</name>
        <dbReference type="ChEBI" id="CHEBI:57540"/>
    </ligand>
</feature>
<keyword evidence="5 7" id="KW-0520">NAD</keyword>
<feature type="modified residue" description="Phosphotyrosine" evidence="7">
    <location>
        <position position="229"/>
    </location>
</feature>
<keyword evidence="7" id="KW-0963">Cytoplasm</keyword>
<evidence type="ECO:0000256" key="7">
    <source>
        <dbReference type="HAMAP-Rule" id="MF_00488"/>
    </source>
</evidence>
<feature type="domain" description="Lactate/malate dehydrogenase C-terminal" evidence="9">
    <location>
        <begin position="153"/>
        <end position="318"/>
    </location>
</feature>
<dbReference type="HAMAP" id="MF_00488">
    <property type="entry name" value="Lactate_dehydrog"/>
    <property type="match status" value="1"/>
</dbReference>
<dbReference type="EC" id="1.1.1.27" evidence="3 7"/>
<keyword evidence="11" id="KW-1185">Reference proteome</keyword>
<feature type="binding site" evidence="7">
    <location>
        <position position="73"/>
    </location>
    <ligand>
        <name>NAD(+)</name>
        <dbReference type="ChEBI" id="CHEBI:57540"/>
    </ligand>
</feature>
<comment type="catalytic activity">
    <reaction evidence="6 7">
        <text>(S)-lactate + NAD(+) = pyruvate + NADH + H(+)</text>
        <dbReference type="Rhea" id="RHEA:23444"/>
        <dbReference type="ChEBI" id="CHEBI:15361"/>
        <dbReference type="ChEBI" id="CHEBI:15378"/>
        <dbReference type="ChEBI" id="CHEBI:16651"/>
        <dbReference type="ChEBI" id="CHEBI:57540"/>
        <dbReference type="ChEBI" id="CHEBI:57945"/>
        <dbReference type="EC" id="1.1.1.27"/>
    </reaction>
</comment>
<organism evidence="10 11">
    <name type="scientific">Caldicellulosiruptor naganoensis</name>
    <dbReference type="NCBI Taxonomy" id="29324"/>
    <lineage>
        <taxon>Bacteria</taxon>
        <taxon>Bacillati</taxon>
        <taxon>Bacillota</taxon>
        <taxon>Bacillota incertae sedis</taxon>
        <taxon>Caldicellulosiruptorales</taxon>
        <taxon>Caldicellulosiruptoraceae</taxon>
        <taxon>Caldicellulosiruptor</taxon>
    </lineage>
</organism>
<dbReference type="Proteomes" id="UP001164745">
    <property type="component" value="Chromosome"/>
</dbReference>
<dbReference type="PANTHER" id="PTHR43128">
    <property type="entry name" value="L-2-HYDROXYCARBOXYLATE DEHYDROGENASE (NAD(P)(+))"/>
    <property type="match status" value="1"/>
</dbReference>
<feature type="active site" description="Proton acceptor" evidence="7">
    <location>
        <position position="183"/>
    </location>
</feature>
<evidence type="ECO:0000256" key="2">
    <source>
        <dbReference type="ARBA" id="ARBA00006054"/>
    </source>
</evidence>
<dbReference type="NCBIfam" id="TIGR01771">
    <property type="entry name" value="L-LDH-NAD"/>
    <property type="match status" value="1"/>
</dbReference>
<evidence type="ECO:0000313" key="11">
    <source>
        <dbReference type="Proteomes" id="UP001164745"/>
    </source>
</evidence>
<feature type="binding site" evidence="7">
    <location>
        <position position="161"/>
    </location>
    <ligand>
        <name>beta-D-fructose 1,6-bisphosphate</name>
        <dbReference type="ChEBI" id="CHEBI:32966"/>
        <note>allosteric activator</note>
    </ligand>
</feature>
<evidence type="ECO:0000256" key="4">
    <source>
        <dbReference type="ARBA" id="ARBA00023002"/>
    </source>
</evidence>
<dbReference type="SUPFAM" id="SSF51735">
    <property type="entry name" value="NAD(P)-binding Rossmann-fold domains"/>
    <property type="match status" value="1"/>
</dbReference>
<dbReference type="InterPro" id="IPR022383">
    <property type="entry name" value="Lactate/malate_DH_C"/>
</dbReference>
<name>A0ABY7BL30_9FIRM</name>
<evidence type="ECO:0000256" key="5">
    <source>
        <dbReference type="ARBA" id="ARBA00023027"/>
    </source>
</evidence>
<dbReference type="PROSITE" id="PS00064">
    <property type="entry name" value="L_LDH"/>
    <property type="match status" value="1"/>
</dbReference>
<feature type="binding site" evidence="7">
    <location>
        <position position="48"/>
    </location>
    <ligand>
        <name>NAD(+)</name>
        <dbReference type="ChEBI" id="CHEBI:57540"/>
    </ligand>
</feature>
<feature type="binding site" evidence="7">
    <location>
        <position position="238"/>
    </location>
    <ligand>
        <name>substrate</name>
    </ligand>
</feature>
<dbReference type="SUPFAM" id="SSF56327">
    <property type="entry name" value="LDH C-terminal domain-like"/>
    <property type="match status" value="1"/>
</dbReference>
<dbReference type="NCBIfam" id="NF004863">
    <property type="entry name" value="PRK06223.1"/>
    <property type="match status" value="1"/>
</dbReference>
<dbReference type="CDD" id="cd05292">
    <property type="entry name" value="LDH_2"/>
    <property type="match status" value="1"/>
</dbReference>
<gene>
    <name evidence="7" type="primary">ldh</name>
    <name evidence="10" type="ORF">OTJ99_000794</name>
</gene>
<proteinExistence type="inferred from homology"/>
<dbReference type="PRINTS" id="PR00086">
    <property type="entry name" value="LLDHDRGNASE"/>
</dbReference>
<feature type="binding site" evidence="7">
    <location>
        <begin position="128"/>
        <end position="131"/>
    </location>
    <ligand>
        <name>substrate</name>
    </ligand>
</feature>
<evidence type="ECO:0000256" key="6">
    <source>
        <dbReference type="ARBA" id="ARBA00049258"/>
    </source>
</evidence>
<comment type="activity regulation">
    <text evidence="7">Allosterically activated by fructose 1,6-bisphosphate (FBP).</text>
</comment>
<dbReference type="Pfam" id="PF02866">
    <property type="entry name" value="Ldh_1_C"/>
    <property type="match status" value="1"/>
</dbReference>
<sequence length="321" mass="35153">MKQEEYVVRKPGKIVIIGTGFVGSSTAFAIMDAGLATELVLIDANRAKAEGEAMDLNHGISFVKPVKIWAGDYEDCKDADIIIITAGANQKPGETRLDLTYKNAQITKSIVENIIKYTTDAILLMVTNPVDVLTYVMYKVSGLPKNQILGSGTVLDSSRFRYLLAQHCQVDVRNVHAYILGEHGDSEIAAWSLTNIGGVNFMQECLLCGKNCSPEVKEEIFNKVKNAAYEIIERKGATYYAIALAVRRIVEAIIRDENSILPVSSIIDDIYGINDVALSLPAIVNKSGVVKVFDVPLTDEEKEKLKNSAQVIKNVINSLAI</sequence>
<dbReference type="InterPro" id="IPR018177">
    <property type="entry name" value="L-lactate_DH_AS"/>
</dbReference>
<protein>
    <recommendedName>
        <fullName evidence="3 7">L-lactate dehydrogenase</fullName>
        <shortName evidence="7">L-LDH</shortName>
        <ecNumber evidence="3 7">1.1.1.27</ecNumber>
    </recommendedName>
</protein>
<dbReference type="EMBL" id="CP113864">
    <property type="protein sequence ID" value="WAM32271.1"/>
    <property type="molecule type" value="Genomic_DNA"/>
</dbReference>
<reference evidence="10" key="1">
    <citation type="submission" date="2022-12" db="EMBL/GenBank/DDBJ databases">
        <authorList>
            <person name="Bing R.G."/>
            <person name="Willard D.J."/>
            <person name="Manesh M.J.H."/>
            <person name="Laemthong T."/>
            <person name="Crosby J.R."/>
            <person name="Kelly R.M."/>
        </authorList>
    </citation>
    <scope>NUCLEOTIDE SEQUENCE</scope>
    <source>
        <strain evidence="10">DSM 8991</strain>
    </source>
</reference>
<feature type="binding site" evidence="7">
    <location>
        <position position="176"/>
    </location>
    <ligand>
        <name>beta-D-fructose 1,6-bisphosphate</name>
        <dbReference type="ChEBI" id="CHEBI:32966"/>
        <note>allosteric activator</note>
    </ligand>
</feature>
<feature type="binding site" evidence="7">
    <location>
        <position position="151"/>
    </location>
    <ligand>
        <name>NAD(+)</name>
        <dbReference type="ChEBI" id="CHEBI:57540"/>
    </ligand>
</feature>
<dbReference type="GO" id="GO:0004459">
    <property type="term" value="F:L-lactate dehydrogenase (NAD+) activity"/>
    <property type="evidence" value="ECO:0007669"/>
    <property type="project" value="UniProtKB-EC"/>
</dbReference>
<dbReference type="InterPro" id="IPR036291">
    <property type="entry name" value="NAD(P)-bd_dom_sf"/>
</dbReference>
<dbReference type="InterPro" id="IPR001557">
    <property type="entry name" value="L-lactate/malate_DH"/>
</dbReference>
<dbReference type="Gene3D" id="3.90.110.10">
    <property type="entry name" value="Lactate dehydrogenase/glycoside hydrolase, family 4, C-terminal"/>
    <property type="match status" value="1"/>
</dbReference>
<keyword evidence="4 7" id="KW-0560">Oxidoreductase</keyword>
<comment type="subcellular location">
    <subcellularLocation>
        <location evidence="7">Cytoplasm</location>
    </subcellularLocation>
</comment>
<feature type="binding site" evidence="7">
    <location>
        <begin position="156"/>
        <end position="159"/>
    </location>
    <ligand>
        <name>substrate</name>
    </ligand>
</feature>
<feature type="binding site" evidence="7">
    <location>
        <position position="96"/>
    </location>
    <ligand>
        <name>substrate</name>
    </ligand>
</feature>
<feature type="binding site" evidence="7">
    <location>
        <position position="22"/>
    </location>
    <ligand>
        <name>NAD(+)</name>
        <dbReference type="ChEBI" id="CHEBI:57540"/>
    </ligand>
</feature>
<dbReference type="PIRSF" id="PIRSF000102">
    <property type="entry name" value="Lac_mal_DH"/>
    <property type="match status" value="1"/>
</dbReference>
<feature type="domain" description="Lactate/malate dehydrogenase N-terminal" evidence="8">
    <location>
        <begin position="13"/>
        <end position="150"/>
    </location>
</feature>
<dbReference type="Pfam" id="PF00056">
    <property type="entry name" value="Ldh_1_N"/>
    <property type="match status" value="1"/>
</dbReference>
<evidence type="ECO:0000259" key="8">
    <source>
        <dbReference type="Pfam" id="PF00056"/>
    </source>
</evidence>
<dbReference type="Gene3D" id="3.40.50.720">
    <property type="entry name" value="NAD(P)-binding Rossmann-like Domain"/>
    <property type="match status" value="1"/>
</dbReference>
<dbReference type="PANTHER" id="PTHR43128:SF16">
    <property type="entry name" value="L-LACTATE DEHYDROGENASE"/>
    <property type="match status" value="1"/>
</dbReference>
<comment type="subunit">
    <text evidence="7">Homotetramer.</text>
</comment>
<comment type="pathway">
    <text evidence="1 7">Fermentation; pyruvate fermentation to lactate; (S)-lactate from pyruvate: step 1/1.</text>
</comment>
<feature type="binding site" evidence="7">
    <location>
        <position position="43"/>
    </location>
    <ligand>
        <name>NAD(+)</name>
        <dbReference type="ChEBI" id="CHEBI:57540"/>
    </ligand>
</feature>
<dbReference type="InterPro" id="IPR011304">
    <property type="entry name" value="L-lactate_DH"/>
</dbReference>
<feature type="binding site" evidence="7">
    <location>
        <begin position="126"/>
        <end position="128"/>
    </location>
    <ligand>
        <name>NAD(+)</name>
        <dbReference type="ChEBI" id="CHEBI:57540"/>
    </ligand>
</feature>
<dbReference type="InterPro" id="IPR001236">
    <property type="entry name" value="Lactate/malate_DH_N"/>
</dbReference>
<keyword evidence="7" id="KW-0597">Phosphoprotein</keyword>
<comment type="function">
    <text evidence="7">Catalyzes the conversion of lactate to pyruvate.</text>
</comment>